<dbReference type="InterPro" id="IPR058031">
    <property type="entry name" value="AAA_lid_NorR"/>
</dbReference>
<dbReference type="Gene3D" id="1.10.10.60">
    <property type="entry name" value="Homeodomain-like"/>
    <property type="match status" value="1"/>
</dbReference>
<dbReference type="InterPro" id="IPR025944">
    <property type="entry name" value="Sigma_54_int_dom_CS"/>
</dbReference>
<evidence type="ECO:0000256" key="7">
    <source>
        <dbReference type="ARBA" id="ARBA00023163"/>
    </source>
</evidence>
<evidence type="ECO:0000259" key="8">
    <source>
        <dbReference type="PROSITE" id="PS50045"/>
    </source>
</evidence>
<dbReference type="InterPro" id="IPR025943">
    <property type="entry name" value="Sigma_54_int_dom_ATP-bd_2"/>
</dbReference>
<reference evidence="10" key="1">
    <citation type="submission" date="2018-05" db="EMBL/GenBank/DDBJ databases">
        <title>Zavarzinia sp. HR-AS.</title>
        <authorList>
            <person name="Lee Y."/>
            <person name="Jeon C.O."/>
        </authorList>
    </citation>
    <scope>NUCLEOTIDE SEQUENCE [LARGE SCALE GENOMIC DNA]</scope>
    <source>
        <strain evidence="10">DSM 1231</strain>
    </source>
</reference>
<dbReference type="InterPro" id="IPR002197">
    <property type="entry name" value="HTH_Fis"/>
</dbReference>
<dbReference type="InterPro" id="IPR004096">
    <property type="entry name" value="V4R"/>
</dbReference>
<keyword evidence="4" id="KW-0805">Transcription regulation</keyword>
<accession>A0A317EAB1</accession>
<keyword evidence="7" id="KW-0804">Transcription</keyword>
<dbReference type="PROSITE" id="PS00676">
    <property type="entry name" value="SIGMA54_INTERACT_2"/>
    <property type="match status" value="1"/>
</dbReference>
<keyword evidence="6" id="KW-0010">Activator</keyword>
<dbReference type="PRINTS" id="PR01590">
    <property type="entry name" value="HTHFIS"/>
</dbReference>
<dbReference type="InterPro" id="IPR010523">
    <property type="entry name" value="XylR_N"/>
</dbReference>
<evidence type="ECO:0000313" key="10">
    <source>
        <dbReference type="Proteomes" id="UP000246077"/>
    </source>
</evidence>
<dbReference type="Pfam" id="PF25601">
    <property type="entry name" value="AAA_lid_14"/>
    <property type="match status" value="1"/>
</dbReference>
<evidence type="ECO:0000256" key="2">
    <source>
        <dbReference type="ARBA" id="ARBA00022840"/>
    </source>
</evidence>
<dbReference type="PROSITE" id="PS50045">
    <property type="entry name" value="SIGMA54_INTERACT_4"/>
    <property type="match status" value="1"/>
</dbReference>
<evidence type="ECO:0000256" key="1">
    <source>
        <dbReference type="ARBA" id="ARBA00022741"/>
    </source>
</evidence>
<dbReference type="SUPFAM" id="SSF52540">
    <property type="entry name" value="P-loop containing nucleoside triphosphate hydrolases"/>
    <property type="match status" value="1"/>
</dbReference>
<evidence type="ECO:0000256" key="6">
    <source>
        <dbReference type="ARBA" id="ARBA00023159"/>
    </source>
</evidence>
<dbReference type="InterPro" id="IPR002078">
    <property type="entry name" value="Sigma_54_int"/>
</dbReference>
<dbReference type="OrthoDB" id="9770562at2"/>
<dbReference type="PROSITE" id="PS00688">
    <property type="entry name" value="SIGMA54_INTERACT_3"/>
    <property type="match status" value="1"/>
</dbReference>
<dbReference type="SMART" id="SM00989">
    <property type="entry name" value="V4R"/>
    <property type="match status" value="1"/>
</dbReference>
<dbReference type="AlphaFoldDB" id="A0A317EAB1"/>
<keyword evidence="1" id="KW-0547">Nucleotide-binding</keyword>
<proteinExistence type="predicted"/>
<protein>
    <submittedName>
        <fullName evidence="9">Sigma-54-dependent Fis family transcriptional regulator</fullName>
    </submittedName>
</protein>
<keyword evidence="2" id="KW-0067">ATP-binding</keyword>
<evidence type="ECO:0000256" key="4">
    <source>
        <dbReference type="ARBA" id="ARBA00023015"/>
    </source>
</evidence>
<dbReference type="InterPro" id="IPR009057">
    <property type="entry name" value="Homeodomain-like_sf"/>
</dbReference>
<comment type="caution">
    <text evidence="9">The sequence shown here is derived from an EMBL/GenBank/DDBJ whole genome shotgun (WGS) entry which is preliminary data.</text>
</comment>
<dbReference type="Proteomes" id="UP000246077">
    <property type="component" value="Unassembled WGS sequence"/>
</dbReference>
<dbReference type="EMBL" id="QGLF01000001">
    <property type="protein sequence ID" value="PWR23166.1"/>
    <property type="molecule type" value="Genomic_DNA"/>
</dbReference>
<dbReference type="SMART" id="SM00382">
    <property type="entry name" value="AAA"/>
    <property type="match status" value="1"/>
</dbReference>
<gene>
    <name evidence="9" type="ORF">DKG75_00930</name>
</gene>
<dbReference type="CDD" id="cd00009">
    <property type="entry name" value="AAA"/>
    <property type="match status" value="1"/>
</dbReference>
<dbReference type="InterPro" id="IPR003593">
    <property type="entry name" value="AAA+_ATPase"/>
</dbReference>
<sequence>MLRKRLIEQFNLRSRLKFNMEDGRIWLDENRMLLVHAKAMAAMRRELFETLGPHRAQGLLLRMGFATGRQDADLATKLVGAGDDYDVFNIGPVLHGFEGIVKSTITEAEIDWEKGSFFGTVELEGSWEAECHVEHFGTGNDCACWSITGHASGYVSQFFKRFIVFREIKCVARGDDRCVIVARPAEAWGDDPFLDYFRSEDGDAPFREVEAALSSVRARMPPRRASGRLVGSSPGFLAAFDLLGKAAGTPVTVLLLGETGVGKEMFARWLHENSPRAAGPFVAVNCGAIPTDLIESELFGVQRGAFTGAQQSRPGRFERADGGTLLLDEVGDLSLAAQVKLLRVLQTGEVERLGDDQVRRVKVRVVAATNVDLKQAVAAGRFRADLYYRLATYPVEIPPLRDRKSDIPLLAAALLEKLEPIYGKSFLGISDWALQVLQAYDWPGNVRELENLIERSVILAPNSGWIEVEHLFPEGPPQGLTGAEVDSQGHVGHPDAALEGDLYTRLLAEGFDLEAHEDRLLRIATERARGNLTHAARILGITRRQLAYRLKRGA</sequence>
<dbReference type="GO" id="GO:0000160">
    <property type="term" value="P:phosphorelay signal transduction system"/>
    <property type="evidence" value="ECO:0007669"/>
    <property type="project" value="UniProtKB-KW"/>
</dbReference>
<evidence type="ECO:0000256" key="3">
    <source>
        <dbReference type="ARBA" id="ARBA00023012"/>
    </source>
</evidence>
<keyword evidence="10" id="KW-1185">Reference proteome</keyword>
<evidence type="ECO:0000256" key="5">
    <source>
        <dbReference type="ARBA" id="ARBA00023125"/>
    </source>
</evidence>
<feature type="domain" description="Sigma-54 factor interaction" evidence="8">
    <location>
        <begin position="229"/>
        <end position="458"/>
    </location>
</feature>
<dbReference type="RefSeq" id="WP_109919200.1">
    <property type="nucleotide sequence ID" value="NZ_QGLF01000001.1"/>
</dbReference>
<dbReference type="InterPro" id="IPR025662">
    <property type="entry name" value="Sigma_54_int_dom_ATP-bd_1"/>
</dbReference>
<dbReference type="Gene3D" id="3.40.50.300">
    <property type="entry name" value="P-loop containing nucleotide triphosphate hydrolases"/>
    <property type="match status" value="1"/>
</dbReference>
<dbReference type="SUPFAM" id="SSF46689">
    <property type="entry name" value="Homeodomain-like"/>
    <property type="match status" value="1"/>
</dbReference>
<dbReference type="SUPFAM" id="SSF111126">
    <property type="entry name" value="Ligand-binding domain in the NO signalling and Golgi transport"/>
    <property type="match status" value="1"/>
</dbReference>
<name>A0A317EAB1_9PROT</name>
<dbReference type="Pfam" id="PF06505">
    <property type="entry name" value="XylR_N"/>
    <property type="match status" value="1"/>
</dbReference>
<dbReference type="GO" id="GO:0005524">
    <property type="term" value="F:ATP binding"/>
    <property type="evidence" value="ECO:0007669"/>
    <property type="project" value="UniProtKB-KW"/>
</dbReference>
<dbReference type="PANTHER" id="PTHR32071">
    <property type="entry name" value="TRANSCRIPTIONAL REGULATORY PROTEIN"/>
    <property type="match status" value="1"/>
</dbReference>
<dbReference type="GO" id="GO:0043565">
    <property type="term" value="F:sequence-specific DNA binding"/>
    <property type="evidence" value="ECO:0007669"/>
    <property type="project" value="InterPro"/>
</dbReference>
<dbReference type="Pfam" id="PF00158">
    <property type="entry name" value="Sigma54_activat"/>
    <property type="match status" value="1"/>
</dbReference>
<dbReference type="GO" id="GO:0006355">
    <property type="term" value="P:regulation of DNA-templated transcription"/>
    <property type="evidence" value="ECO:0007669"/>
    <property type="project" value="InterPro"/>
</dbReference>
<dbReference type="Gene3D" id="1.10.8.60">
    <property type="match status" value="1"/>
</dbReference>
<keyword evidence="5" id="KW-0238">DNA-binding</keyword>
<dbReference type="Pfam" id="PF02830">
    <property type="entry name" value="V4R"/>
    <property type="match status" value="1"/>
</dbReference>
<dbReference type="PROSITE" id="PS00675">
    <property type="entry name" value="SIGMA54_INTERACT_1"/>
    <property type="match status" value="1"/>
</dbReference>
<organism evidence="9 10">
    <name type="scientific">Zavarzinia compransoris</name>
    <dbReference type="NCBI Taxonomy" id="1264899"/>
    <lineage>
        <taxon>Bacteria</taxon>
        <taxon>Pseudomonadati</taxon>
        <taxon>Pseudomonadota</taxon>
        <taxon>Alphaproteobacteria</taxon>
        <taxon>Rhodospirillales</taxon>
        <taxon>Zavarziniaceae</taxon>
        <taxon>Zavarzinia</taxon>
    </lineage>
</organism>
<dbReference type="InterPro" id="IPR027417">
    <property type="entry name" value="P-loop_NTPase"/>
</dbReference>
<dbReference type="InterPro" id="IPR024096">
    <property type="entry name" value="NO_sig/Golgi_transp_ligand-bd"/>
</dbReference>
<keyword evidence="3" id="KW-0902">Two-component regulatory system</keyword>
<dbReference type="Gene3D" id="3.30.1380.20">
    <property type="entry name" value="Trafficking protein particle complex subunit 3"/>
    <property type="match status" value="1"/>
</dbReference>
<dbReference type="FunFam" id="3.40.50.300:FF:000006">
    <property type="entry name" value="DNA-binding transcriptional regulator NtrC"/>
    <property type="match status" value="1"/>
</dbReference>
<evidence type="ECO:0000313" key="9">
    <source>
        <dbReference type="EMBL" id="PWR23166.1"/>
    </source>
</evidence>
<dbReference type="Pfam" id="PF02954">
    <property type="entry name" value="HTH_8"/>
    <property type="match status" value="1"/>
</dbReference>